<accession>A0A0F9SS37</accession>
<proteinExistence type="predicted"/>
<dbReference type="SUPFAM" id="SSF56563">
    <property type="entry name" value="Major capsid protein gp5"/>
    <property type="match status" value="1"/>
</dbReference>
<evidence type="ECO:0000313" key="1">
    <source>
        <dbReference type="EMBL" id="KKN32003.1"/>
    </source>
</evidence>
<comment type="caution">
    <text evidence="1">The sequence shown here is derived from an EMBL/GenBank/DDBJ whole genome shotgun (WGS) entry which is preliminary data.</text>
</comment>
<reference evidence="1" key="1">
    <citation type="journal article" date="2015" name="Nature">
        <title>Complex archaea that bridge the gap between prokaryotes and eukaryotes.</title>
        <authorList>
            <person name="Spang A."/>
            <person name="Saw J.H."/>
            <person name="Jorgensen S.L."/>
            <person name="Zaremba-Niedzwiedzka K."/>
            <person name="Martijn J."/>
            <person name="Lind A.E."/>
            <person name="van Eijk R."/>
            <person name="Schleper C."/>
            <person name="Guy L."/>
            <person name="Ettema T.J."/>
        </authorList>
    </citation>
    <scope>NUCLEOTIDE SEQUENCE</scope>
</reference>
<gene>
    <name evidence="1" type="ORF">LCGC14_0818220</name>
</gene>
<name>A0A0F9SS37_9ZZZZ</name>
<protein>
    <recommendedName>
        <fullName evidence="2">Major capsid protein</fullName>
    </recommendedName>
</protein>
<sequence length="343" mass="37735">MAESGGFWLNLAEAQRLTQPFLIPGVIEEHIRRGGVFDRFPLAQGVGTSIDWRREKGERTAQEVAIGGQLIWTNNVDYTPQSTQLKILYDQTPLDNYVASVYGTLVNYEAITHAAMVKGMLKRLEDRLIYGDTTFSNNSLQFDGLHAWARDNGQQTDGEDIDIDEGGALALSNLRLLEDEMKLGTDFILMSYTLARRLDAFYQEGNTGSTSMSLGTFVWGPNEVGMRVPFWNGIEIVRSDYMVAEQAATGEGSDAMAKYTSGTKEYSIFFVKLGQVMLGEGGMTIAFGGATNELGEVFRTQFFDKLEDFDAAGIRLTSYIATLSGSKFGVGRIYGITDAAVTA</sequence>
<evidence type="ECO:0008006" key="2">
    <source>
        <dbReference type="Google" id="ProtNLM"/>
    </source>
</evidence>
<dbReference type="AlphaFoldDB" id="A0A0F9SS37"/>
<dbReference type="EMBL" id="LAZR01002284">
    <property type="protein sequence ID" value="KKN32003.1"/>
    <property type="molecule type" value="Genomic_DNA"/>
</dbReference>
<organism evidence="1">
    <name type="scientific">marine sediment metagenome</name>
    <dbReference type="NCBI Taxonomy" id="412755"/>
    <lineage>
        <taxon>unclassified sequences</taxon>
        <taxon>metagenomes</taxon>
        <taxon>ecological metagenomes</taxon>
    </lineage>
</organism>